<name>A0A6A6QAP2_9PEZI</name>
<dbReference type="AlphaFoldDB" id="A0A6A6QAP2"/>
<protein>
    <recommendedName>
        <fullName evidence="1">Protein kinase domain-containing protein</fullName>
    </recommendedName>
</protein>
<dbReference type="EMBL" id="MU004199">
    <property type="protein sequence ID" value="KAF2489139.1"/>
    <property type="molecule type" value="Genomic_DNA"/>
</dbReference>
<evidence type="ECO:0000313" key="2">
    <source>
        <dbReference type="EMBL" id="KAF2489139.1"/>
    </source>
</evidence>
<sequence>MSNPFLDTPAPPPEPLDPGRVWDECFPSRHLEFSETRQIPFEEGRVLGRGGVGIVHKTTLHGVDLAWKRTYTRVIGERQLNEMKILRQMRREKDRHIVELVGSYVRRGKAGSVHELGLLIWPVAYCDLGTLLSEMDQMNARFPGLRPPENNPEYMASARFLEGILRKRPPYEHNPYYGALKTLSQAVGCIAHAL</sequence>
<organism evidence="2 3">
    <name type="scientific">Lophium mytilinum</name>
    <dbReference type="NCBI Taxonomy" id="390894"/>
    <lineage>
        <taxon>Eukaryota</taxon>
        <taxon>Fungi</taxon>
        <taxon>Dikarya</taxon>
        <taxon>Ascomycota</taxon>
        <taxon>Pezizomycotina</taxon>
        <taxon>Dothideomycetes</taxon>
        <taxon>Pleosporomycetidae</taxon>
        <taxon>Mytilinidiales</taxon>
        <taxon>Mytilinidiaceae</taxon>
        <taxon>Lophium</taxon>
    </lineage>
</organism>
<dbReference type="GO" id="GO:0004672">
    <property type="term" value="F:protein kinase activity"/>
    <property type="evidence" value="ECO:0007669"/>
    <property type="project" value="InterPro"/>
</dbReference>
<proteinExistence type="predicted"/>
<dbReference type="InterPro" id="IPR011009">
    <property type="entry name" value="Kinase-like_dom_sf"/>
</dbReference>
<dbReference type="OrthoDB" id="4062651at2759"/>
<dbReference type="PROSITE" id="PS50011">
    <property type="entry name" value="PROTEIN_KINASE_DOM"/>
    <property type="match status" value="1"/>
</dbReference>
<dbReference type="SUPFAM" id="SSF56112">
    <property type="entry name" value="Protein kinase-like (PK-like)"/>
    <property type="match status" value="1"/>
</dbReference>
<dbReference type="InterPro" id="IPR000719">
    <property type="entry name" value="Prot_kinase_dom"/>
</dbReference>
<keyword evidence="3" id="KW-1185">Reference proteome</keyword>
<dbReference type="Gene3D" id="3.30.200.20">
    <property type="entry name" value="Phosphorylase Kinase, domain 1"/>
    <property type="match status" value="1"/>
</dbReference>
<reference evidence="2" key="1">
    <citation type="journal article" date="2020" name="Stud. Mycol.">
        <title>101 Dothideomycetes genomes: a test case for predicting lifestyles and emergence of pathogens.</title>
        <authorList>
            <person name="Haridas S."/>
            <person name="Albert R."/>
            <person name="Binder M."/>
            <person name="Bloem J."/>
            <person name="Labutti K."/>
            <person name="Salamov A."/>
            <person name="Andreopoulos B."/>
            <person name="Baker S."/>
            <person name="Barry K."/>
            <person name="Bills G."/>
            <person name="Bluhm B."/>
            <person name="Cannon C."/>
            <person name="Castanera R."/>
            <person name="Culley D."/>
            <person name="Daum C."/>
            <person name="Ezra D."/>
            <person name="Gonzalez J."/>
            <person name="Henrissat B."/>
            <person name="Kuo A."/>
            <person name="Liang C."/>
            <person name="Lipzen A."/>
            <person name="Lutzoni F."/>
            <person name="Magnuson J."/>
            <person name="Mondo S."/>
            <person name="Nolan M."/>
            <person name="Ohm R."/>
            <person name="Pangilinan J."/>
            <person name="Park H.-J."/>
            <person name="Ramirez L."/>
            <person name="Alfaro M."/>
            <person name="Sun H."/>
            <person name="Tritt A."/>
            <person name="Yoshinaga Y."/>
            <person name="Zwiers L.-H."/>
            <person name="Turgeon B."/>
            <person name="Goodwin S."/>
            <person name="Spatafora J."/>
            <person name="Crous P."/>
            <person name="Grigoriev I."/>
        </authorList>
    </citation>
    <scope>NUCLEOTIDE SEQUENCE</scope>
    <source>
        <strain evidence="2">CBS 269.34</strain>
    </source>
</reference>
<gene>
    <name evidence="2" type="ORF">BU16DRAFT_567321</name>
</gene>
<dbReference type="Proteomes" id="UP000799750">
    <property type="component" value="Unassembled WGS sequence"/>
</dbReference>
<evidence type="ECO:0000313" key="3">
    <source>
        <dbReference type="Proteomes" id="UP000799750"/>
    </source>
</evidence>
<feature type="domain" description="Protein kinase" evidence="1">
    <location>
        <begin position="41"/>
        <end position="194"/>
    </location>
</feature>
<evidence type="ECO:0000259" key="1">
    <source>
        <dbReference type="PROSITE" id="PS50011"/>
    </source>
</evidence>
<dbReference type="GO" id="GO:0005524">
    <property type="term" value="F:ATP binding"/>
    <property type="evidence" value="ECO:0007669"/>
    <property type="project" value="InterPro"/>
</dbReference>
<accession>A0A6A6QAP2</accession>